<dbReference type="AlphaFoldDB" id="A0A1H2L329"/>
<sequence length="48" mass="5686">MTQRQILLHYNAQTRRRNLERAQNFIDMNMAGASAKAAEEHFKLLQRN</sequence>
<dbReference type="EMBL" id="LT629797">
    <property type="protein sequence ID" value="SDU75467.1"/>
    <property type="molecule type" value="Genomic_DNA"/>
</dbReference>
<proteinExistence type="predicted"/>
<keyword evidence="2" id="KW-1185">Reference proteome</keyword>
<accession>A0A1H2L329</accession>
<dbReference type="Proteomes" id="UP000198675">
    <property type="component" value="Chromosome I"/>
</dbReference>
<name>A0A1H2L329_9PSED</name>
<gene>
    <name evidence="1" type="ORF">SAMN05216363_0038</name>
</gene>
<reference evidence="2" key="1">
    <citation type="submission" date="2016-10" db="EMBL/GenBank/DDBJ databases">
        <authorList>
            <person name="Varghese N."/>
            <person name="Submissions S."/>
        </authorList>
    </citation>
    <scope>NUCLEOTIDE SEQUENCE [LARGE SCALE GENOMIC DNA]</scope>
    <source>
        <strain evidence="2">KCTC 32246</strain>
    </source>
</reference>
<organism evidence="1 2">
    <name type="scientific">Pseudomonas sihuiensis</name>
    <dbReference type="NCBI Taxonomy" id="1274359"/>
    <lineage>
        <taxon>Bacteria</taxon>
        <taxon>Pseudomonadati</taxon>
        <taxon>Pseudomonadota</taxon>
        <taxon>Gammaproteobacteria</taxon>
        <taxon>Pseudomonadales</taxon>
        <taxon>Pseudomonadaceae</taxon>
        <taxon>Pseudomonas</taxon>
    </lineage>
</organism>
<evidence type="ECO:0000313" key="1">
    <source>
        <dbReference type="EMBL" id="SDU75467.1"/>
    </source>
</evidence>
<protein>
    <submittedName>
        <fullName evidence="1">Uncharacterized protein</fullName>
    </submittedName>
</protein>
<evidence type="ECO:0000313" key="2">
    <source>
        <dbReference type="Proteomes" id="UP000198675"/>
    </source>
</evidence>
<dbReference type="RefSeq" id="WP_167377309.1">
    <property type="nucleotide sequence ID" value="NZ_LT629797.1"/>
</dbReference>